<dbReference type="EMBL" id="CAXAMM010010569">
    <property type="protein sequence ID" value="CAK9023664.1"/>
    <property type="molecule type" value="Genomic_DNA"/>
</dbReference>
<comment type="caution">
    <text evidence="2">The sequence shown here is derived from an EMBL/GenBank/DDBJ whole genome shotgun (WGS) entry which is preliminary data.</text>
</comment>
<sequence length="177" mass="19310">MAVFLSHARENGYKFPSPDLAGWPETPETSEILQRIKTIQRKLETALEKGLPIKATDIEEDSPDEEIMEMQKKTRQLLSKLPMRRIQRVLKAASTATAPLAHGAAHGVHGVHGLAEAAVATRRAAGAHETQRTMPQLHEPEEGDKPEPHCAPQCGLEKNAGHTQRGRSACVSFGAES</sequence>
<keyword evidence="3" id="KW-1185">Reference proteome</keyword>
<organism evidence="2 3">
    <name type="scientific">Durusdinium trenchii</name>
    <dbReference type="NCBI Taxonomy" id="1381693"/>
    <lineage>
        <taxon>Eukaryota</taxon>
        <taxon>Sar</taxon>
        <taxon>Alveolata</taxon>
        <taxon>Dinophyceae</taxon>
        <taxon>Suessiales</taxon>
        <taxon>Symbiodiniaceae</taxon>
        <taxon>Durusdinium</taxon>
    </lineage>
</organism>
<feature type="non-terminal residue" evidence="2">
    <location>
        <position position="177"/>
    </location>
</feature>
<evidence type="ECO:0000256" key="1">
    <source>
        <dbReference type="SAM" id="MobiDB-lite"/>
    </source>
</evidence>
<gene>
    <name evidence="2" type="ORF">SCF082_LOCUS16297</name>
</gene>
<reference evidence="2 3" key="1">
    <citation type="submission" date="2024-02" db="EMBL/GenBank/DDBJ databases">
        <authorList>
            <person name="Chen Y."/>
            <person name="Shah S."/>
            <person name="Dougan E. K."/>
            <person name="Thang M."/>
            <person name="Chan C."/>
        </authorList>
    </citation>
    <scope>NUCLEOTIDE SEQUENCE [LARGE SCALE GENOMIC DNA]</scope>
</reference>
<name>A0ABP0KCA3_9DINO</name>
<feature type="compositionally biased region" description="Basic and acidic residues" evidence="1">
    <location>
        <begin position="138"/>
        <end position="148"/>
    </location>
</feature>
<evidence type="ECO:0000313" key="2">
    <source>
        <dbReference type="EMBL" id="CAK9023664.1"/>
    </source>
</evidence>
<accession>A0ABP0KCA3</accession>
<protein>
    <submittedName>
        <fullName evidence="2">Uncharacterized protein</fullName>
    </submittedName>
</protein>
<feature type="region of interest" description="Disordered" evidence="1">
    <location>
        <begin position="121"/>
        <end position="177"/>
    </location>
</feature>
<dbReference type="Proteomes" id="UP001642464">
    <property type="component" value="Unassembled WGS sequence"/>
</dbReference>
<evidence type="ECO:0000313" key="3">
    <source>
        <dbReference type="Proteomes" id="UP001642464"/>
    </source>
</evidence>
<proteinExistence type="predicted"/>